<dbReference type="Proteomes" id="UP000436088">
    <property type="component" value="Unassembled WGS sequence"/>
</dbReference>
<protein>
    <submittedName>
        <fullName evidence="1">F-box protein</fullName>
    </submittedName>
</protein>
<dbReference type="InterPro" id="IPR027949">
    <property type="entry name" value="Chloroplast_duf"/>
</dbReference>
<dbReference type="PANTHER" id="PTHR33358">
    <property type="entry name" value="F-BOX PROTEIN WITH A DOMAIN PROTEIN"/>
    <property type="match status" value="1"/>
</dbReference>
<evidence type="ECO:0000313" key="2">
    <source>
        <dbReference type="Proteomes" id="UP000436088"/>
    </source>
</evidence>
<evidence type="ECO:0000313" key="1">
    <source>
        <dbReference type="EMBL" id="KAE8736230.1"/>
    </source>
</evidence>
<dbReference type="EMBL" id="VEPZ02000013">
    <property type="protein sequence ID" value="KAE8736230.1"/>
    <property type="molecule type" value="Genomic_DNA"/>
</dbReference>
<proteinExistence type="predicted"/>
<comment type="caution">
    <text evidence="1">The sequence shown here is derived from an EMBL/GenBank/DDBJ whole genome shotgun (WGS) entry which is preliminary data.</text>
</comment>
<keyword evidence="2" id="KW-1185">Reference proteome</keyword>
<sequence length="419" mass="45781">MASLHASSFLLSSSSSSKHIRAALSVPKLPSVRLSVPKVPTKGLSVDLNTTRDGFVNTIPFQKNVIETPLVEESSSVSMATIQLYAILESIADRVEMHNNVGQQRENWNTLLLNSINMITLTAATMAGVMATCGAGVSVLGLKFASTLLFSAATGMLVLMNQIQPSQLVEEQRNARRLFKQLQRQIETLLAIGSPSKEDVKDAMEKVLALDKAYPLPLIGVMLEKFPESLEPAVWWPKIQSQKTNKQVVDSNGWSKELEMEMQQVVEVIKRKDSEDYDRLGNKALKMNKVLASSGPILTGIAALGSAFMDSSNAPWAAIMAAAVGALASAVNTLEHGGQVGMVFEMYRNNAGFFKHVQESIESTLSQSDLDKRENGELFEMKVALQLGRSLSQLREVAKKSSYSRIEGSPIDEFASKLF</sequence>
<reference evidence="1" key="1">
    <citation type="submission" date="2019-09" db="EMBL/GenBank/DDBJ databases">
        <title>Draft genome information of white flower Hibiscus syriacus.</title>
        <authorList>
            <person name="Kim Y.-M."/>
        </authorList>
    </citation>
    <scope>NUCLEOTIDE SEQUENCE [LARGE SCALE GENOMIC DNA]</scope>
    <source>
        <strain evidence="1">YM2019G1</strain>
    </source>
</reference>
<dbReference type="AlphaFoldDB" id="A0A6A3D3N5"/>
<dbReference type="OrthoDB" id="1897643at2759"/>
<dbReference type="PANTHER" id="PTHR33358:SF12">
    <property type="entry name" value="F-BOX PROTEIN WITH A DOMAIN PROTEIN"/>
    <property type="match status" value="1"/>
</dbReference>
<name>A0A6A3D3N5_HIBSY</name>
<dbReference type="Pfam" id="PF14476">
    <property type="entry name" value="Chloroplast_duf"/>
    <property type="match status" value="1"/>
</dbReference>
<organism evidence="1 2">
    <name type="scientific">Hibiscus syriacus</name>
    <name type="common">Rose of Sharon</name>
    <dbReference type="NCBI Taxonomy" id="106335"/>
    <lineage>
        <taxon>Eukaryota</taxon>
        <taxon>Viridiplantae</taxon>
        <taxon>Streptophyta</taxon>
        <taxon>Embryophyta</taxon>
        <taxon>Tracheophyta</taxon>
        <taxon>Spermatophyta</taxon>
        <taxon>Magnoliopsida</taxon>
        <taxon>eudicotyledons</taxon>
        <taxon>Gunneridae</taxon>
        <taxon>Pentapetalae</taxon>
        <taxon>rosids</taxon>
        <taxon>malvids</taxon>
        <taxon>Malvales</taxon>
        <taxon>Malvaceae</taxon>
        <taxon>Malvoideae</taxon>
        <taxon>Hibiscus</taxon>
    </lineage>
</organism>
<gene>
    <name evidence="1" type="ORF">F3Y22_tig00000132pilonHSYRG00205</name>
</gene>
<accession>A0A6A3D3N5</accession>